<proteinExistence type="predicted"/>
<dbReference type="RefSeq" id="WP_148073078.1">
    <property type="nucleotide sequence ID" value="NZ_CP042913.1"/>
</dbReference>
<evidence type="ECO:0000313" key="2">
    <source>
        <dbReference type="EMBL" id="QEG34425.1"/>
    </source>
</evidence>
<sequence length="68" mass="6846">MGEKASAFTKGGCGCLLAFAGFAVIALLLGGSAHIDIGGAILLFLIGGLLGLLILWIYNKGKNDRGGP</sequence>
<accession>A0A5B9Q9Y0</accession>
<keyword evidence="4" id="KW-1185">Reference proteome</keyword>
<keyword evidence="1" id="KW-0472">Membrane</keyword>
<reference evidence="2 4" key="1">
    <citation type="submission" date="2019-08" db="EMBL/GenBank/DDBJ databases">
        <title>Deep-cultivation of Planctomycetes and their phenomic and genomic characterization uncovers novel biology.</title>
        <authorList>
            <person name="Wiegand S."/>
            <person name="Jogler M."/>
            <person name="Boedeker C."/>
            <person name="Pinto D."/>
            <person name="Vollmers J."/>
            <person name="Rivas-Marin E."/>
            <person name="Kohn T."/>
            <person name="Peeters S.H."/>
            <person name="Heuer A."/>
            <person name="Rast P."/>
            <person name="Oberbeckmann S."/>
            <person name="Bunk B."/>
            <person name="Jeske O."/>
            <person name="Meyerdierks A."/>
            <person name="Storesund J.E."/>
            <person name="Kallscheuer N."/>
            <person name="Luecker S."/>
            <person name="Lage O.M."/>
            <person name="Pohl T."/>
            <person name="Merkel B.J."/>
            <person name="Hornburger P."/>
            <person name="Mueller R.-W."/>
            <person name="Bruemmer F."/>
            <person name="Labrenz M."/>
            <person name="Spormann A.M."/>
            <person name="Op den Camp H."/>
            <person name="Overmann J."/>
            <person name="Amann R."/>
            <person name="Jetten M.S.M."/>
            <person name="Mascher T."/>
            <person name="Medema M.H."/>
            <person name="Devos D.P."/>
            <person name="Kaster A.-K."/>
            <person name="Ovreas L."/>
            <person name="Rohde M."/>
            <person name="Galperin M.Y."/>
            <person name="Jogler C."/>
        </authorList>
    </citation>
    <scope>NUCLEOTIDE SEQUENCE [LARGE SCALE GENOMIC DNA]</scope>
    <source>
        <strain evidence="2 4">Pr1d</strain>
    </source>
</reference>
<dbReference type="AlphaFoldDB" id="A0A5B9Q9Y0"/>
<evidence type="ECO:0000313" key="4">
    <source>
        <dbReference type="Proteomes" id="UP000323917"/>
    </source>
</evidence>
<feature type="transmembrane region" description="Helical" evidence="1">
    <location>
        <begin position="12"/>
        <end position="31"/>
    </location>
</feature>
<evidence type="ECO:0000256" key="1">
    <source>
        <dbReference type="SAM" id="Phobius"/>
    </source>
</evidence>
<dbReference type="EMBL" id="CP042913">
    <property type="protein sequence ID" value="QEG36129.1"/>
    <property type="molecule type" value="Genomic_DNA"/>
</dbReference>
<evidence type="ECO:0000313" key="3">
    <source>
        <dbReference type="EMBL" id="QEG36129.1"/>
    </source>
</evidence>
<keyword evidence="1" id="KW-1133">Transmembrane helix</keyword>
<feature type="transmembrane region" description="Helical" evidence="1">
    <location>
        <begin position="37"/>
        <end position="58"/>
    </location>
</feature>
<keyword evidence="1" id="KW-0812">Transmembrane</keyword>
<protein>
    <submittedName>
        <fullName evidence="2">Uncharacterized protein</fullName>
    </submittedName>
</protein>
<dbReference type="EMBL" id="CP042913">
    <property type="protein sequence ID" value="QEG34425.1"/>
    <property type="molecule type" value="Genomic_DNA"/>
</dbReference>
<dbReference type="KEGG" id="bgok:Pr1d_17040"/>
<name>A0A5B9Q9Y0_9BACT</name>
<gene>
    <name evidence="2" type="ORF">Pr1d_17040</name>
    <name evidence="3" type="ORF">Pr1d_34380</name>
</gene>
<organism evidence="2 4">
    <name type="scientific">Bythopirellula goksoeyrii</name>
    <dbReference type="NCBI Taxonomy" id="1400387"/>
    <lineage>
        <taxon>Bacteria</taxon>
        <taxon>Pseudomonadati</taxon>
        <taxon>Planctomycetota</taxon>
        <taxon>Planctomycetia</taxon>
        <taxon>Pirellulales</taxon>
        <taxon>Lacipirellulaceae</taxon>
        <taxon>Bythopirellula</taxon>
    </lineage>
</organism>
<dbReference type="KEGG" id="bgok:Pr1d_34380"/>
<dbReference type="Proteomes" id="UP000323917">
    <property type="component" value="Chromosome"/>
</dbReference>